<sequence>MLFIDHHRHWDPRGDLRKLQSGRERTQMMRMMRSPGCSSLAMTDWDPSIWVGPFNQNRGTHPHLILRHHRWLRVQLNRRGAHMRQRVVPAAPPHHELQLHAANIGVAFQLCSCPDPSSLQ</sequence>
<proteinExistence type="predicted"/>
<evidence type="ECO:0000313" key="1">
    <source>
        <dbReference type="EnsemblMetazoa" id="PPA37592.1"/>
    </source>
</evidence>
<reference evidence="1" key="2">
    <citation type="submission" date="2022-06" db="UniProtKB">
        <authorList>
            <consortium name="EnsemblMetazoa"/>
        </authorList>
    </citation>
    <scope>IDENTIFICATION</scope>
    <source>
        <strain evidence="1">PS312</strain>
    </source>
</reference>
<dbReference type="AlphaFoldDB" id="A0A2A6BBN7"/>
<gene>
    <name evidence="1" type="primary">WBGene00275961</name>
</gene>
<accession>A0A2A6BBN7</accession>
<reference evidence="2" key="1">
    <citation type="journal article" date="2008" name="Nat. Genet.">
        <title>The Pristionchus pacificus genome provides a unique perspective on nematode lifestyle and parasitism.</title>
        <authorList>
            <person name="Dieterich C."/>
            <person name="Clifton S.W."/>
            <person name="Schuster L.N."/>
            <person name="Chinwalla A."/>
            <person name="Delehaunty K."/>
            <person name="Dinkelacker I."/>
            <person name="Fulton L."/>
            <person name="Fulton R."/>
            <person name="Godfrey J."/>
            <person name="Minx P."/>
            <person name="Mitreva M."/>
            <person name="Roeseler W."/>
            <person name="Tian H."/>
            <person name="Witte H."/>
            <person name="Yang S.P."/>
            <person name="Wilson R.K."/>
            <person name="Sommer R.J."/>
        </authorList>
    </citation>
    <scope>NUCLEOTIDE SEQUENCE [LARGE SCALE GENOMIC DNA]</scope>
    <source>
        <strain evidence="2">PS312</strain>
    </source>
</reference>
<organism evidence="1 2">
    <name type="scientific">Pristionchus pacificus</name>
    <name type="common">Parasitic nematode worm</name>
    <dbReference type="NCBI Taxonomy" id="54126"/>
    <lineage>
        <taxon>Eukaryota</taxon>
        <taxon>Metazoa</taxon>
        <taxon>Ecdysozoa</taxon>
        <taxon>Nematoda</taxon>
        <taxon>Chromadorea</taxon>
        <taxon>Rhabditida</taxon>
        <taxon>Rhabditina</taxon>
        <taxon>Diplogasteromorpha</taxon>
        <taxon>Diplogasteroidea</taxon>
        <taxon>Neodiplogasteridae</taxon>
        <taxon>Pristionchus</taxon>
    </lineage>
</organism>
<evidence type="ECO:0000313" key="2">
    <source>
        <dbReference type="Proteomes" id="UP000005239"/>
    </source>
</evidence>
<protein>
    <submittedName>
        <fullName evidence="1">Uncharacterized protein</fullName>
    </submittedName>
</protein>
<name>A0A2A6BBN7_PRIPA</name>
<keyword evidence="2" id="KW-1185">Reference proteome</keyword>
<dbReference type="Proteomes" id="UP000005239">
    <property type="component" value="Unassembled WGS sequence"/>
</dbReference>
<dbReference type="EnsemblMetazoa" id="PPA37592.1">
    <property type="protein sequence ID" value="PPA37592.1"/>
    <property type="gene ID" value="WBGene00275961"/>
</dbReference>
<accession>A0A8R1UQ19</accession>